<dbReference type="Proteomes" id="UP000069935">
    <property type="component" value="Chromosome 1"/>
</dbReference>
<evidence type="ECO:0000313" key="3">
    <source>
        <dbReference type="Proteomes" id="UP000069935"/>
    </source>
</evidence>
<dbReference type="InterPro" id="IPR008869">
    <property type="entry name" value="MlaC/ttg2D"/>
</dbReference>
<evidence type="ECO:0000256" key="1">
    <source>
        <dbReference type="SAM" id="SignalP"/>
    </source>
</evidence>
<protein>
    <submittedName>
        <fullName evidence="2">Toluene tolerance protein</fullName>
    </submittedName>
</protein>
<feature type="signal peptide" evidence="1">
    <location>
        <begin position="1"/>
        <end position="20"/>
    </location>
</feature>
<reference evidence="2 3" key="2">
    <citation type="journal article" date="2016" name="Genome Announc.">
        <title>Complete Genome Sequence of a Strain of Azospirillum thiophilum Isolated from a Sulfide Spring.</title>
        <authorList>
            <person name="Fomenkov A."/>
            <person name="Vincze T."/>
            <person name="Grabovich M."/>
            <person name="Anton B.P."/>
            <person name="Dubinina G."/>
            <person name="Orlova M."/>
            <person name="Belousova E."/>
            <person name="Roberts R.J."/>
        </authorList>
    </citation>
    <scope>NUCLEOTIDE SEQUENCE [LARGE SCALE GENOMIC DNA]</scope>
    <source>
        <strain evidence="2 3">BV-S</strain>
    </source>
</reference>
<dbReference type="PROSITE" id="PS51318">
    <property type="entry name" value="TAT"/>
    <property type="match status" value="1"/>
</dbReference>
<dbReference type="AlphaFoldDB" id="A0AAC8ZUJ1"/>
<dbReference type="PANTHER" id="PTHR36573:SF1">
    <property type="entry name" value="INTERMEMBRANE PHOSPHOLIPID TRANSPORT SYSTEM BINDING PROTEIN MLAC"/>
    <property type="match status" value="1"/>
</dbReference>
<gene>
    <name evidence="2" type="ORF">AL072_00285</name>
</gene>
<dbReference type="InterPro" id="IPR042245">
    <property type="entry name" value="Tgt2/MlaC_sf"/>
</dbReference>
<dbReference type="InterPro" id="IPR006311">
    <property type="entry name" value="TAT_signal"/>
</dbReference>
<sequence length="209" mass="23067">MLTRRQFVACAALLAVSGWAGHTLITPAAAQSADQGASAFIQKLGNDAIATFSDKSLSRDQALQRFRKLLYAGFDVPYIGRWVLGRYWNSANEAQRSEYQKLFEQLIVNTYAERFIEYSGETFKIAGTSPAGESDTMVTTQIVRPSGPPINVSWRVRKTPSDYKIIDVVVENVSMGVTQRQEFASVVEQNGGRIDGLIQALRQKVGRAG</sequence>
<evidence type="ECO:0000313" key="2">
    <source>
        <dbReference type="EMBL" id="ALG71860.1"/>
    </source>
</evidence>
<reference evidence="3" key="1">
    <citation type="submission" date="2015-08" db="EMBL/GenBank/DDBJ databases">
        <title>Complete Genome Sequence of Azospirillum thiophilum BV-S.</title>
        <authorList>
            <person name="Fomenkov A."/>
            <person name="Vincze T."/>
            <person name="Grabovich M."/>
            <person name="Dubinina G."/>
            <person name="Orlova M."/>
            <person name="Belousova E."/>
            <person name="Roberts R.J."/>
        </authorList>
    </citation>
    <scope>NUCLEOTIDE SEQUENCE [LARGE SCALE GENOMIC DNA]</scope>
    <source>
        <strain evidence="3">BV-S</strain>
    </source>
</reference>
<keyword evidence="1" id="KW-0732">Signal</keyword>
<dbReference type="Gene3D" id="3.10.450.710">
    <property type="entry name" value="Tgt2/MlaC"/>
    <property type="match status" value="1"/>
</dbReference>
<organism evidence="2 3">
    <name type="scientific">Azospirillum thiophilum</name>
    <dbReference type="NCBI Taxonomy" id="528244"/>
    <lineage>
        <taxon>Bacteria</taxon>
        <taxon>Pseudomonadati</taxon>
        <taxon>Pseudomonadota</taxon>
        <taxon>Alphaproteobacteria</taxon>
        <taxon>Rhodospirillales</taxon>
        <taxon>Azospirillaceae</taxon>
        <taxon>Azospirillum</taxon>
    </lineage>
</organism>
<dbReference type="KEGG" id="ati:AL072_00285"/>
<dbReference type="Pfam" id="PF05494">
    <property type="entry name" value="MlaC"/>
    <property type="match status" value="1"/>
</dbReference>
<proteinExistence type="predicted"/>
<name>A0AAC8ZUJ1_9PROT</name>
<dbReference type="EMBL" id="CP012401">
    <property type="protein sequence ID" value="ALG71860.1"/>
    <property type="molecule type" value="Genomic_DNA"/>
</dbReference>
<feature type="chain" id="PRO_5042145412" evidence="1">
    <location>
        <begin position="21"/>
        <end position="209"/>
    </location>
</feature>
<accession>A0AAC8ZUJ1</accession>
<dbReference type="PANTHER" id="PTHR36573">
    <property type="entry name" value="INTERMEMBRANE PHOSPHOLIPID TRANSPORT SYSTEM BINDING PROTEIN MLAC"/>
    <property type="match status" value="1"/>
</dbReference>
<keyword evidence="3" id="KW-1185">Reference proteome</keyword>